<dbReference type="InterPro" id="IPR004374">
    <property type="entry name" value="PrfB"/>
</dbReference>
<evidence type="ECO:0000256" key="4">
    <source>
        <dbReference type="ARBA" id="ARBA00022481"/>
    </source>
</evidence>
<dbReference type="InterPro" id="IPR045853">
    <property type="entry name" value="Pep_chain_release_fac_I_sf"/>
</dbReference>
<comment type="similarity">
    <text evidence="2 6">Belongs to the prokaryotic/mitochondrial release factor family.</text>
</comment>
<comment type="function">
    <text evidence="1 6">Peptide chain release factor 2 directs the termination of translation in response to the peptide chain termination codons UGA and UAA.</text>
</comment>
<comment type="PTM">
    <text evidence="6">Methylated by PrmC. Methylation increases the termination efficiency of RF2.</text>
</comment>
<gene>
    <name evidence="6 8" type="primary">prfB</name>
    <name evidence="8" type="ORF">H6X83_06270</name>
</gene>
<keyword evidence="6" id="KW-0963">Cytoplasm</keyword>
<dbReference type="GO" id="GO:0005737">
    <property type="term" value="C:cytoplasm"/>
    <property type="evidence" value="ECO:0007669"/>
    <property type="project" value="UniProtKB-SubCell"/>
</dbReference>
<keyword evidence="9" id="KW-1185">Reference proteome</keyword>
<dbReference type="Pfam" id="PF03462">
    <property type="entry name" value="PCRF"/>
    <property type="match status" value="1"/>
</dbReference>
<evidence type="ECO:0000259" key="7">
    <source>
        <dbReference type="SMART" id="SM00937"/>
    </source>
</evidence>
<dbReference type="PANTHER" id="PTHR43116:SF3">
    <property type="entry name" value="CLASS I PEPTIDE CHAIN RELEASE FACTOR"/>
    <property type="match status" value="1"/>
</dbReference>
<evidence type="ECO:0000256" key="5">
    <source>
        <dbReference type="ARBA" id="ARBA00022917"/>
    </source>
</evidence>
<name>A0A7G9WKJ0_9FIRM</name>
<comment type="subcellular location">
    <subcellularLocation>
        <location evidence="6">Cytoplasm</location>
    </subcellularLocation>
</comment>
<evidence type="ECO:0000313" key="8">
    <source>
        <dbReference type="EMBL" id="QNO19202.1"/>
    </source>
</evidence>
<dbReference type="Gene3D" id="1.20.58.410">
    <property type="entry name" value="Release factor"/>
    <property type="match status" value="1"/>
</dbReference>
<dbReference type="KEGG" id="caml:H6X83_06270"/>
<dbReference type="InterPro" id="IPR005139">
    <property type="entry name" value="PCRF"/>
</dbReference>
<evidence type="ECO:0000256" key="1">
    <source>
        <dbReference type="ARBA" id="ARBA00002613"/>
    </source>
</evidence>
<dbReference type="EMBL" id="CP060696">
    <property type="protein sequence ID" value="QNO19202.1"/>
    <property type="molecule type" value="Genomic_DNA"/>
</dbReference>
<protein>
    <recommendedName>
        <fullName evidence="3 6">Peptide chain release factor 2</fullName>
        <shortName evidence="6">RF-2</shortName>
    </recommendedName>
</protein>
<dbReference type="Proteomes" id="UP000516046">
    <property type="component" value="Chromosome"/>
</dbReference>
<dbReference type="SMART" id="SM00937">
    <property type="entry name" value="PCRF"/>
    <property type="match status" value="1"/>
</dbReference>
<dbReference type="Gene3D" id="3.30.70.1660">
    <property type="match status" value="1"/>
</dbReference>
<evidence type="ECO:0000313" key="9">
    <source>
        <dbReference type="Proteomes" id="UP000516046"/>
    </source>
</evidence>
<keyword evidence="5 6" id="KW-0648">Protein biosynthesis</keyword>
<dbReference type="Pfam" id="PF00472">
    <property type="entry name" value="RF-1"/>
    <property type="match status" value="1"/>
</dbReference>
<evidence type="ECO:0000256" key="6">
    <source>
        <dbReference type="HAMAP-Rule" id="MF_00094"/>
    </source>
</evidence>
<dbReference type="RefSeq" id="WP_212508271.1">
    <property type="nucleotide sequence ID" value="NZ_CP060696.1"/>
</dbReference>
<evidence type="ECO:0000256" key="3">
    <source>
        <dbReference type="ARBA" id="ARBA00019192"/>
    </source>
</evidence>
<proteinExistence type="inferred from homology"/>
<dbReference type="HAMAP" id="MF_00094">
    <property type="entry name" value="Rel_fac_2"/>
    <property type="match status" value="1"/>
</dbReference>
<dbReference type="NCBIfam" id="TIGR00020">
    <property type="entry name" value="prfB"/>
    <property type="match status" value="1"/>
</dbReference>
<evidence type="ECO:0000256" key="2">
    <source>
        <dbReference type="ARBA" id="ARBA00010835"/>
    </source>
</evidence>
<sequence length="377" mass="42598">MLQFEELKQSLQEMLPGLNDLEDALGLKAMRNEIEELDMKASEPGFWDNMERSQKILQRSAHLKAKIESYEKLRSLWEDAEALCELADEEGDLSLLPEAEGEVKKFEAGLERQRLQTLLTGEYDAKNAILTFHAGAGGTEAQDWAEMLYRMYNRWGERHDYSVKLLDYLDGEEAGLKSASILIEGENAYGFLKGENGVHRLVRVSPFDASGRRHTSFASIEVMPEIDDTVEVEIDPADIKMDVYRASGAGGQKVNKTSSAVRLTHIPTGIVVACQVERSQYQNRDVAMRMLKSKLLEIKEREHLEKIEDIKGVQKEIAWGSQIRSYVFMPYTMVKDHRTGFETGNVDGVMDGDLDGFINAYLKALNQNTLGNYADED</sequence>
<reference evidence="8 9" key="1">
    <citation type="submission" date="2020-08" db="EMBL/GenBank/DDBJ databases">
        <authorList>
            <person name="Ren C."/>
            <person name="Gu Y."/>
            <person name="Xu Y."/>
        </authorList>
    </citation>
    <scope>NUCLEOTIDE SEQUENCE [LARGE SCALE GENOMIC DNA]</scope>
    <source>
        <strain evidence="8 9">LBM18003</strain>
    </source>
</reference>
<dbReference type="InterPro" id="IPR000352">
    <property type="entry name" value="Pep_chain_release_fac_I"/>
</dbReference>
<keyword evidence="4 6" id="KW-0488">Methylation</keyword>
<dbReference type="GO" id="GO:0016149">
    <property type="term" value="F:translation release factor activity, codon specific"/>
    <property type="evidence" value="ECO:0007669"/>
    <property type="project" value="UniProtKB-UniRule"/>
</dbReference>
<dbReference type="Gene3D" id="3.30.160.20">
    <property type="match status" value="1"/>
</dbReference>
<dbReference type="AlphaFoldDB" id="A0A7G9WKJ0"/>
<dbReference type="PANTHER" id="PTHR43116">
    <property type="entry name" value="PEPTIDE CHAIN RELEASE FACTOR 2"/>
    <property type="match status" value="1"/>
</dbReference>
<organism evidence="8 9">
    <name type="scientific">Caproicibacterium amylolyticum</name>
    <dbReference type="NCBI Taxonomy" id="2766537"/>
    <lineage>
        <taxon>Bacteria</taxon>
        <taxon>Bacillati</taxon>
        <taxon>Bacillota</taxon>
        <taxon>Clostridia</taxon>
        <taxon>Eubacteriales</taxon>
        <taxon>Oscillospiraceae</taxon>
        <taxon>Caproicibacterium</taxon>
    </lineage>
</organism>
<dbReference type="FunFam" id="3.30.160.20:FF:000010">
    <property type="entry name" value="Peptide chain release factor 2"/>
    <property type="match status" value="1"/>
</dbReference>
<feature type="domain" description="Peptide chain release factor" evidence="7">
    <location>
        <begin position="85"/>
        <end position="195"/>
    </location>
</feature>
<dbReference type="SUPFAM" id="SSF75620">
    <property type="entry name" value="Release factor"/>
    <property type="match status" value="1"/>
</dbReference>
<feature type="modified residue" description="N5-methylglutamine" evidence="6">
    <location>
        <position position="252"/>
    </location>
</feature>
<accession>A0A7G9WKJ0</accession>